<dbReference type="EMBL" id="JAOQKC010000016">
    <property type="protein sequence ID" value="MCU6697601.1"/>
    <property type="molecule type" value="Genomic_DNA"/>
</dbReference>
<dbReference type="SUPFAM" id="SSF52980">
    <property type="entry name" value="Restriction endonuclease-like"/>
    <property type="match status" value="1"/>
</dbReference>
<keyword evidence="2" id="KW-0255">Endonuclease</keyword>
<dbReference type="PANTHER" id="PTHR36558:SF1">
    <property type="entry name" value="RESTRICTION ENDONUCLEASE DOMAIN-CONTAINING PROTEIN-RELATED"/>
    <property type="match status" value="1"/>
</dbReference>
<name>A0ABT2RZ54_9FIRM</name>
<keyword evidence="2" id="KW-0378">Hydrolase</keyword>
<dbReference type="InterPro" id="IPR011335">
    <property type="entry name" value="Restrct_endonuc-II-like"/>
</dbReference>
<dbReference type="GO" id="GO:0004519">
    <property type="term" value="F:endonuclease activity"/>
    <property type="evidence" value="ECO:0007669"/>
    <property type="project" value="UniProtKB-KW"/>
</dbReference>
<protein>
    <submittedName>
        <fullName evidence="2">Uma2 family endonuclease</fullName>
    </submittedName>
</protein>
<accession>A0ABT2RZ54</accession>
<feature type="domain" description="Putative restriction endonuclease" evidence="1">
    <location>
        <begin position="3"/>
        <end position="140"/>
    </location>
</feature>
<sequence length="164" mass="19121">MIKEGEQAELIDGQMYMLATPSTRHQRLSHFLLRKIDSYIESKKGKCEVFYAPFGVFLKNEKWGEDFVEPDLMVICDPNKVDEKGCHGAPDWVIEIVSLSSRMRDYLQKANLYMNNGVREYWIVDPVREVTVVYKREEEGFPVIYKFGEPVKAGIYEDLEITIE</sequence>
<evidence type="ECO:0000259" key="1">
    <source>
        <dbReference type="Pfam" id="PF05685"/>
    </source>
</evidence>
<dbReference type="InterPro" id="IPR012296">
    <property type="entry name" value="Nuclease_put_TT1808"/>
</dbReference>
<keyword evidence="3" id="KW-1185">Reference proteome</keyword>
<gene>
    <name evidence="2" type="ORF">OCV63_11970</name>
</gene>
<reference evidence="2 3" key="1">
    <citation type="journal article" date="2021" name="ISME Commun">
        <title>Automated analysis of genomic sequences facilitates high-throughput and comprehensive description of bacteria.</title>
        <authorList>
            <person name="Hitch T.C.A."/>
        </authorList>
    </citation>
    <scope>NUCLEOTIDE SEQUENCE [LARGE SCALE GENOMIC DNA]</scope>
    <source>
        <strain evidence="2 3">Sanger_04</strain>
    </source>
</reference>
<dbReference type="RefSeq" id="WP_262670842.1">
    <property type="nucleotide sequence ID" value="NZ_JAOQKC010000016.1"/>
</dbReference>
<dbReference type="CDD" id="cd06260">
    <property type="entry name" value="DUF820-like"/>
    <property type="match status" value="1"/>
</dbReference>
<dbReference type="Proteomes" id="UP001652461">
    <property type="component" value="Unassembled WGS sequence"/>
</dbReference>
<comment type="caution">
    <text evidence="2">The sequence shown here is derived from an EMBL/GenBank/DDBJ whole genome shotgun (WGS) entry which is preliminary data.</text>
</comment>
<keyword evidence="2" id="KW-0540">Nuclease</keyword>
<proteinExistence type="predicted"/>
<dbReference type="Pfam" id="PF05685">
    <property type="entry name" value="Uma2"/>
    <property type="match status" value="1"/>
</dbReference>
<evidence type="ECO:0000313" key="3">
    <source>
        <dbReference type="Proteomes" id="UP001652461"/>
    </source>
</evidence>
<dbReference type="PANTHER" id="PTHR36558">
    <property type="entry name" value="GLR1098 PROTEIN"/>
    <property type="match status" value="1"/>
</dbReference>
<evidence type="ECO:0000313" key="2">
    <source>
        <dbReference type="EMBL" id="MCU6697601.1"/>
    </source>
</evidence>
<dbReference type="InterPro" id="IPR008538">
    <property type="entry name" value="Uma2"/>
</dbReference>
<organism evidence="2 3">
    <name type="scientific">Laedolimicola ammoniilytica</name>
    <dbReference type="NCBI Taxonomy" id="2981771"/>
    <lineage>
        <taxon>Bacteria</taxon>
        <taxon>Bacillati</taxon>
        <taxon>Bacillota</taxon>
        <taxon>Clostridia</taxon>
        <taxon>Lachnospirales</taxon>
        <taxon>Lachnospiraceae</taxon>
        <taxon>Laedolimicola</taxon>
    </lineage>
</organism>
<dbReference type="Gene3D" id="3.90.1570.10">
    <property type="entry name" value="tt1808, chain A"/>
    <property type="match status" value="1"/>
</dbReference>